<organism evidence="2 3">
    <name type="scientific">Neolewinella agarilytica</name>
    <dbReference type="NCBI Taxonomy" id="478744"/>
    <lineage>
        <taxon>Bacteria</taxon>
        <taxon>Pseudomonadati</taxon>
        <taxon>Bacteroidota</taxon>
        <taxon>Saprospiria</taxon>
        <taxon>Saprospirales</taxon>
        <taxon>Lewinellaceae</taxon>
        <taxon>Neolewinella</taxon>
    </lineage>
</organism>
<feature type="domain" description="Cyclic nucleotide-binding" evidence="1">
    <location>
        <begin position="27"/>
        <end position="113"/>
    </location>
</feature>
<protein>
    <submittedName>
        <fullName evidence="2">cAMP-binding domain of CRP or a regulatory subunit of cAMP-dependent protein kinases</fullName>
    </submittedName>
</protein>
<dbReference type="InParanoid" id="A0A1H9HVJ3"/>
<dbReference type="Pfam" id="PF00027">
    <property type="entry name" value="cNMP_binding"/>
    <property type="match status" value="1"/>
</dbReference>
<dbReference type="Gene3D" id="2.60.120.10">
    <property type="entry name" value="Jelly Rolls"/>
    <property type="match status" value="1"/>
</dbReference>
<keyword evidence="2" id="KW-0808">Transferase</keyword>
<proteinExistence type="predicted"/>
<dbReference type="InterPro" id="IPR014710">
    <property type="entry name" value="RmlC-like_jellyroll"/>
</dbReference>
<dbReference type="CDD" id="cd00038">
    <property type="entry name" value="CAP_ED"/>
    <property type="match status" value="1"/>
</dbReference>
<dbReference type="GO" id="GO:0016301">
    <property type="term" value="F:kinase activity"/>
    <property type="evidence" value="ECO:0007669"/>
    <property type="project" value="UniProtKB-KW"/>
</dbReference>
<evidence type="ECO:0000313" key="2">
    <source>
        <dbReference type="EMBL" id="SEQ66369.1"/>
    </source>
</evidence>
<dbReference type="InterPro" id="IPR018490">
    <property type="entry name" value="cNMP-bd_dom_sf"/>
</dbReference>
<dbReference type="STRING" id="478744.SAMN05444359_113124"/>
<sequence>MVARKIFKDLDLSKADLDLIDSRLEKVSYRKGDIILKVGEEVPYQYYVEDGCLRTFFQDKKGKGHTLQFAVNDWWISDYTAFINSRKAIMNIECIQDATVYRMTYQQLESIYRDVPQVESFFRRKLERAFASFQNRILSTMADSAQERYLLFLKAYPEVDRSVKNYHIASYLGIATETLSRIRKRLAKE</sequence>
<name>A0A1H9HVJ3_9BACT</name>
<dbReference type="OrthoDB" id="667553at2"/>
<dbReference type="EMBL" id="FOFB01000013">
    <property type="protein sequence ID" value="SEQ66369.1"/>
    <property type="molecule type" value="Genomic_DNA"/>
</dbReference>
<evidence type="ECO:0000259" key="1">
    <source>
        <dbReference type="Pfam" id="PF00027"/>
    </source>
</evidence>
<keyword evidence="2" id="KW-0418">Kinase</keyword>
<dbReference type="Proteomes" id="UP000199021">
    <property type="component" value="Unassembled WGS sequence"/>
</dbReference>
<dbReference type="AlphaFoldDB" id="A0A1H9HVJ3"/>
<keyword evidence="3" id="KW-1185">Reference proteome</keyword>
<dbReference type="SUPFAM" id="SSF51206">
    <property type="entry name" value="cAMP-binding domain-like"/>
    <property type="match status" value="1"/>
</dbReference>
<evidence type="ECO:0000313" key="3">
    <source>
        <dbReference type="Proteomes" id="UP000199021"/>
    </source>
</evidence>
<accession>A0A1H9HVJ3</accession>
<dbReference type="InterPro" id="IPR000595">
    <property type="entry name" value="cNMP-bd_dom"/>
</dbReference>
<dbReference type="RefSeq" id="WP_090169187.1">
    <property type="nucleotide sequence ID" value="NZ_JAHDDG010000041.1"/>
</dbReference>
<reference evidence="3" key="1">
    <citation type="submission" date="2016-10" db="EMBL/GenBank/DDBJ databases">
        <authorList>
            <person name="Varghese N."/>
            <person name="Submissions S."/>
        </authorList>
    </citation>
    <scope>NUCLEOTIDE SEQUENCE [LARGE SCALE GENOMIC DNA]</scope>
    <source>
        <strain evidence="3">DSM 24740</strain>
    </source>
</reference>
<gene>
    <name evidence="2" type="ORF">SAMN05444359_113124</name>
</gene>